<evidence type="ECO:0000313" key="1">
    <source>
        <dbReference type="EMBL" id="ADE75942.1"/>
    </source>
</evidence>
<protein>
    <submittedName>
        <fullName evidence="1">Uncharacterized protein</fullName>
    </submittedName>
</protein>
<name>D5A8S3_PICSI</name>
<dbReference type="EMBL" id="BT122570">
    <property type="protein sequence ID" value="ADE75942.1"/>
    <property type="molecule type" value="mRNA"/>
</dbReference>
<reference evidence="1" key="1">
    <citation type="submission" date="2010-04" db="EMBL/GenBank/DDBJ databases">
        <authorList>
            <person name="Reid K.E."/>
            <person name="Liao N."/>
            <person name="Chan S."/>
            <person name="Docking R."/>
            <person name="Taylor G."/>
            <person name="Moore R."/>
            <person name="Mayo M."/>
            <person name="Munro S."/>
            <person name="King J."/>
            <person name="Yanchuk A."/>
            <person name="Holt R."/>
            <person name="Jones S."/>
            <person name="Marra M."/>
            <person name="Ritland C.E."/>
            <person name="Ritland K."/>
            <person name="Bohlmann J."/>
        </authorList>
    </citation>
    <scope>NUCLEOTIDE SEQUENCE</scope>
    <source>
        <tissue evidence="1">Buds collected with no treatment. Collection October 2007</tissue>
    </source>
</reference>
<sequence length="100" mass="11511">MYEVINLHVSWLLNLHIPFVESLTSTWIRLHPSRLSQPRWSVLLCVWRKESATAHQQRSECASTKERGGSLPDCQTSISFRDLGVNSGPEHGKSLYKYEE</sequence>
<organism evidence="1">
    <name type="scientific">Picea sitchensis</name>
    <name type="common">Sitka spruce</name>
    <name type="synonym">Pinus sitchensis</name>
    <dbReference type="NCBI Taxonomy" id="3332"/>
    <lineage>
        <taxon>Eukaryota</taxon>
        <taxon>Viridiplantae</taxon>
        <taxon>Streptophyta</taxon>
        <taxon>Embryophyta</taxon>
        <taxon>Tracheophyta</taxon>
        <taxon>Spermatophyta</taxon>
        <taxon>Pinopsida</taxon>
        <taxon>Pinidae</taxon>
        <taxon>Conifers I</taxon>
        <taxon>Pinales</taxon>
        <taxon>Pinaceae</taxon>
        <taxon>Picea</taxon>
    </lineage>
</organism>
<dbReference type="AlphaFoldDB" id="D5A8S3"/>
<accession>D5A8S3</accession>
<proteinExistence type="evidence at transcript level"/>